<gene>
    <name evidence="1" type="ORF">OJ16_02330</name>
</gene>
<dbReference type="AlphaFoldDB" id="A0A0C2NRA6"/>
<protein>
    <submittedName>
        <fullName evidence="1">Uncharacterized protein</fullName>
    </submittedName>
</protein>
<dbReference type="STRING" id="1461322.OJ16_02330"/>
<dbReference type="Proteomes" id="UP000031672">
    <property type="component" value="Unassembled WGS sequence"/>
</dbReference>
<evidence type="ECO:0000313" key="1">
    <source>
        <dbReference type="EMBL" id="KII82041.1"/>
    </source>
</evidence>
<keyword evidence="2" id="KW-1185">Reference proteome</keyword>
<sequence>MGKLGNRQCEITQYKTECIEKIQMPTSFRWWVFILLVAFHNYQYGDCLNDSLTAMLTIQ</sequence>
<accession>A0A0C2NRA6</accession>
<comment type="caution">
    <text evidence="1">The sequence shown here is derived from an EMBL/GenBank/DDBJ whole genome shotgun (WGS) entry which is preliminary data.</text>
</comment>
<dbReference type="EMBL" id="JTKH01000003">
    <property type="protein sequence ID" value="KII82041.1"/>
    <property type="molecule type" value="Genomic_DNA"/>
</dbReference>
<accession>A0A0C2JC71</accession>
<organism evidence="1 2">
    <name type="scientific">Vibrio renipiscarius</name>
    <dbReference type="NCBI Taxonomy" id="1461322"/>
    <lineage>
        <taxon>Bacteria</taxon>
        <taxon>Pseudomonadati</taxon>
        <taxon>Pseudomonadota</taxon>
        <taxon>Gammaproteobacteria</taxon>
        <taxon>Vibrionales</taxon>
        <taxon>Vibrionaceae</taxon>
        <taxon>Vibrio</taxon>
    </lineage>
</organism>
<reference evidence="1 2" key="1">
    <citation type="submission" date="2014-11" db="EMBL/GenBank/DDBJ databases">
        <title>Draft Genome Sequence of Vibrio piscirenalis strains CECT 8603T and CECT 8604, two marine Gammaproteobacterium isolated from cultured gilthead sea bream (Sparus aurata).</title>
        <authorList>
            <person name="Arahal D.R."/>
            <person name="Rodrigo-Torres L."/>
            <person name="Lucena T."/>
            <person name="Pujalte M.J."/>
        </authorList>
    </citation>
    <scope>NUCLEOTIDE SEQUENCE [LARGE SCALE GENOMIC DNA]</scope>
    <source>
        <strain evidence="1 2">DCR 1-4-2</strain>
    </source>
</reference>
<name>A0A0C2NRA6_9VIBR</name>
<proteinExistence type="predicted"/>
<evidence type="ECO:0000313" key="2">
    <source>
        <dbReference type="Proteomes" id="UP000031672"/>
    </source>
</evidence>